<protein>
    <submittedName>
        <fullName evidence="2">Uncharacterized protein</fullName>
    </submittedName>
</protein>
<accession>A0A699ZQH1</accession>
<dbReference type="Proteomes" id="UP000485058">
    <property type="component" value="Unassembled WGS sequence"/>
</dbReference>
<evidence type="ECO:0000256" key="1">
    <source>
        <dbReference type="SAM" id="MobiDB-lite"/>
    </source>
</evidence>
<evidence type="ECO:0000313" key="3">
    <source>
        <dbReference type="Proteomes" id="UP000485058"/>
    </source>
</evidence>
<dbReference type="EMBL" id="BLLF01001754">
    <property type="protein sequence ID" value="GFH21056.1"/>
    <property type="molecule type" value="Genomic_DNA"/>
</dbReference>
<dbReference type="AlphaFoldDB" id="A0A699ZQH1"/>
<feature type="compositionally biased region" description="Low complexity" evidence="1">
    <location>
        <begin position="58"/>
        <end position="69"/>
    </location>
</feature>
<organism evidence="2 3">
    <name type="scientific">Haematococcus lacustris</name>
    <name type="common">Green alga</name>
    <name type="synonym">Haematococcus pluvialis</name>
    <dbReference type="NCBI Taxonomy" id="44745"/>
    <lineage>
        <taxon>Eukaryota</taxon>
        <taxon>Viridiplantae</taxon>
        <taxon>Chlorophyta</taxon>
        <taxon>core chlorophytes</taxon>
        <taxon>Chlorophyceae</taxon>
        <taxon>CS clade</taxon>
        <taxon>Chlamydomonadales</taxon>
        <taxon>Haematococcaceae</taxon>
        <taxon>Haematococcus</taxon>
    </lineage>
</organism>
<feature type="region of interest" description="Disordered" evidence="1">
    <location>
        <begin position="39"/>
        <end position="69"/>
    </location>
</feature>
<gene>
    <name evidence="2" type="ORF">HaLaN_18288</name>
</gene>
<keyword evidence="3" id="KW-1185">Reference proteome</keyword>
<feature type="region of interest" description="Disordered" evidence="1">
    <location>
        <begin position="1"/>
        <end position="20"/>
    </location>
</feature>
<reference evidence="2 3" key="1">
    <citation type="submission" date="2020-02" db="EMBL/GenBank/DDBJ databases">
        <title>Draft genome sequence of Haematococcus lacustris strain NIES-144.</title>
        <authorList>
            <person name="Morimoto D."/>
            <person name="Nakagawa S."/>
            <person name="Yoshida T."/>
            <person name="Sawayama S."/>
        </authorList>
    </citation>
    <scope>NUCLEOTIDE SEQUENCE [LARGE SCALE GENOMIC DNA]</scope>
    <source>
        <strain evidence="2 3">NIES-144</strain>
    </source>
</reference>
<proteinExistence type="predicted"/>
<comment type="caution">
    <text evidence="2">The sequence shown here is derived from an EMBL/GenBank/DDBJ whole genome shotgun (WGS) entry which is preliminary data.</text>
</comment>
<evidence type="ECO:0000313" key="2">
    <source>
        <dbReference type="EMBL" id="GFH21056.1"/>
    </source>
</evidence>
<feature type="compositionally biased region" description="Polar residues" evidence="1">
    <location>
        <begin position="43"/>
        <end position="52"/>
    </location>
</feature>
<sequence length="257" mass="27235">MKDDVLQLAGPAYSSPEQPDDYVRRLEAACQLLHEGLRPPQATDAQPASSSPAAHIVPPDATSPTPSAAGSISAGELCTLLLTDQELLDVLLALHDIRAAQLCHLMPWSGSHPLKLPLPSEALAQQLSQSQRSVPGSQLLAFVTALDDDNSLQHPDPAATTHTSATPQLPPGYHRCSACLLLSLRLAICLAQHCAEQPLGKDLALAQLHATLPGLLLGLSTAMTVMQAAGHPEAQAQHVQFVRCLLHLGTKPHNNKK</sequence>
<name>A0A699ZQH1_HAELA</name>